<dbReference type="AlphaFoldDB" id="A0A927GDJ6"/>
<gene>
    <name evidence="1" type="ORF">IC230_12635</name>
</gene>
<proteinExistence type="predicted"/>
<reference evidence="1" key="1">
    <citation type="submission" date="2020-09" db="EMBL/GenBank/DDBJ databases">
        <authorList>
            <person name="Kim M.K."/>
        </authorList>
    </citation>
    <scope>NUCLEOTIDE SEQUENCE</scope>
    <source>
        <strain evidence="1">BT704</strain>
    </source>
</reference>
<accession>A0A927GDJ6</accession>
<evidence type="ECO:0000313" key="2">
    <source>
        <dbReference type="Proteomes" id="UP000653797"/>
    </source>
</evidence>
<comment type="caution">
    <text evidence="1">The sequence shown here is derived from an EMBL/GenBank/DDBJ whole genome shotgun (WGS) entry which is preliminary data.</text>
</comment>
<name>A0A927GDJ6_9BACT</name>
<keyword evidence="2" id="KW-1185">Reference proteome</keyword>
<dbReference type="EMBL" id="JACXAA010000004">
    <property type="protein sequence ID" value="MBD2753743.1"/>
    <property type="molecule type" value="Genomic_DNA"/>
</dbReference>
<evidence type="ECO:0000313" key="1">
    <source>
        <dbReference type="EMBL" id="MBD2753743.1"/>
    </source>
</evidence>
<dbReference type="Proteomes" id="UP000653797">
    <property type="component" value="Unassembled WGS sequence"/>
</dbReference>
<sequence length="247" mass="27304">MNTVPPNTPSSNAWQKLWNFIKPHIGPVIGGLIAIGAYSSDSILWQLFPHDEFNVSPMSGLFGTINGMNGLVQNPGSTESKVLVPSSCLIYVTIKNVSSSNQRIVGVGLECKNPVNEWEKLYCLQTHDGYYRLIENKKFQKFQLEGGNLMDTLGRAVLPPNAELSGWFIVASLKNARQSYHMDNFRLTINKGYGKYEYKELISYKPDNFAAQFGGMAMTALPDTVNLDACASCIIAPVDEVAPVYVK</sequence>
<organism evidence="1 2">
    <name type="scientific">Spirosoma validum</name>
    <dbReference type="NCBI Taxonomy" id="2771355"/>
    <lineage>
        <taxon>Bacteria</taxon>
        <taxon>Pseudomonadati</taxon>
        <taxon>Bacteroidota</taxon>
        <taxon>Cytophagia</taxon>
        <taxon>Cytophagales</taxon>
        <taxon>Cytophagaceae</taxon>
        <taxon>Spirosoma</taxon>
    </lineage>
</organism>
<dbReference type="RefSeq" id="WP_191039391.1">
    <property type="nucleotide sequence ID" value="NZ_JACXAA010000004.1"/>
</dbReference>
<protein>
    <submittedName>
        <fullName evidence="1">Uncharacterized protein</fullName>
    </submittedName>
</protein>